<proteinExistence type="predicted"/>
<evidence type="ECO:0000313" key="1">
    <source>
        <dbReference type="EMBL" id="ACA84537.1"/>
    </source>
</evidence>
<sequence>MSVIQAIGQQNIKAEFAHRLQGFLSQDPDVRELFSGATSMTTVVNLLAALSFQEGDARFQTDALDEELVFSLFFDSFYLLFIKELEHNNLSQAEKLILQLSRYYGELMAKRIVQAETGLGAEELSIRAELLKRANCVLQAWEQLDKRYAQQRGNSRNMGR</sequence>
<dbReference type="HOGENOM" id="CLU_141049_0_0_6"/>
<dbReference type="RefSeq" id="WP_012322886.1">
    <property type="nucleotide sequence ID" value="NC_010506.1"/>
</dbReference>
<name>B1KMC4_SHEWM</name>
<gene>
    <name evidence="1" type="ordered locus">Swoo_0236</name>
</gene>
<dbReference type="Proteomes" id="UP000002168">
    <property type="component" value="Chromosome"/>
</dbReference>
<keyword evidence="2" id="KW-1185">Reference proteome</keyword>
<accession>B1KMC4</accession>
<dbReference type="EMBL" id="CP000961">
    <property type="protein sequence ID" value="ACA84537.1"/>
    <property type="molecule type" value="Genomic_DNA"/>
</dbReference>
<reference evidence="1 2" key="1">
    <citation type="submission" date="2008-02" db="EMBL/GenBank/DDBJ databases">
        <title>Complete sequence of Shewanella woodyi ATCC 51908.</title>
        <authorList>
            <consortium name="US DOE Joint Genome Institute"/>
            <person name="Copeland A."/>
            <person name="Lucas S."/>
            <person name="Lapidus A."/>
            <person name="Glavina del Rio T."/>
            <person name="Dalin E."/>
            <person name="Tice H."/>
            <person name="Bruce D."/>
            <person name="Goodwin L."/>
            <person name="Pitluck S."/>
            <person name="Sims D."/>
            <person name="Brettin T."/>
            <person name="Detter J.C."/>
            <person name="Han C."/>
            <person name="Kuske C.R."/>
            <person name="Schmutz J."/>
            <person name="Larimer F."/>
            <person name="Land M."/>
            <person name="Hauser L."/>
            <person name="Kyrpides N."/>
            <person name="Lykidis A."/>
            <person name="Zhao J.-S."/>
            <person name="Richardson P."/>
        </authorList>
    </citation>
    <scope>NUCLEOTIDE SEQUENCE [LARGE SCALE GENOMIC DNA]</scope>
    <source>
        <strain evidence="2">ATCC 51908 / MS32</strain>
    </source>
</reference>
<organism evidence="1 2">
    <name type="scientific">Shewanella woodyi (strain ATCC 51908 / MS32)</name>
    <dbReference type="NCBI Taxonomy" id="392500"/>
    <lineage>
        <taxon>Bacteria</taxon>
        <taxon>Pseudomonadati</taxon>
        <taxon>Pseudomonadota</taxon>
        <taxon>Gammaproteobacteria</taxon>
        <taxon>Alteromonadales</taxon>
        <taxon>Shewanellaceae</taxon>
        <taxon>Shewanella</taxon>
    </lineage>
</organism>
<dbReference type="KEGG" id="swd:Swoo_0236"/>
<protein>
    <submittedName>
        <fullName evidence="1">Uncharacterized protein</fullName>
    </submittedName>
</protein>
<dbReference type="STRING" id="392500.Swoo_0236"/>
<dbReference type="AlphaFoldDB" id="B1KMC4"/>
<evidence type="ECO:0000313" key="2">
    <source>
        <dbReference type="Proteomes" id="UP000002168"/>
    </source>
</evidence>
<dbReference type="eggNOG" id="ENOG50348BN">
    <property type="taxonomic scope" value="Bacteria"/>
</dbReference>